<dbReference type="AlphaFoldDB" id="A0A4Y2MX09"/>
<evidence type="ECO:0000313" key="2">
    <source>
        <dbReference type="EMBL" id="GBN30890.1"/>
    </source>
</evidence>
<organism evidence="2 3">
    <name type="scientific">Araneus ventricosus</name>
    <name type="common">Orbweaver spider</name>
    <name type="synonym">Epeira ventricosa</name>
    <dbReference type="NCBI Taxonomy" id="182803"/>
    <lineage>
        <taxon>Eukaryota</taxon>
        <taxon>Metazoa</taxon>
        <taxon>Ecdysozoa</taxon>
        <taxon>Arthropoda</taxon>
        <taxon>Chelicerata</taxon>
        <taxon>Arachnida</taxon>
        <taxon>Araneae</taxon>
        <taxon>Araneomorphae</taxon>
        <taxon>Entelegynae</taxon>
        <taxon>Araneoidea</taxon>
        <taxon>Araneidae</taxon>
        <taxon>Araneus</taxon>
    </lineage>
</organism>
<accession>A0A4Y2MX09</accession>
<reference evidence="2 3" key="1">
    <citation type="journal article" date="2019" name="Sci. Rep.">
        <title>Orb-weaving spider Araneus ventricosus genome elucidates the spidroin gene catalogue.</title>
        <authorList>
            <person name="Kono N."/>
            <person name="Nakamura H."/>
            <person name="Ohtoshi R."/>
            <person name="Moran D.A.P."/>
            <person name="Shinohara A."/>
            <person name="Yoshida Y."/>
            <person name="Fujiwara M."/>
            <person name="Mori M."/>
            <person name="Tomita M."/>
            <person name="Arakawa K."/>
        </authorList>
    </citation>
    <scope>NUCLEOTIDE SEQUENCE [LARGE SCALE GENOMIC DNA]</scope>
</reference>
<comment type="caution">
    <text evidence="2">The sequence shown here is derived from an EMBL/GenBank/DDBJ whole genome shotgun (WGS) entry which is preliminary data.</text>
</comment>
<name>A0A4Y2MX09_ARAVE</name>
<keyword evidence="3" id="KW-1185">Reference proteome</keyword>
<dbReference type="Proteomes" id="UP000499080">
    <property type="component" value="Unassembled WGS sequence"/>
</dbReference>
<proteinExistence type="predicted"/>
<dbReference type="EMBL" id="BGPR01206283">
    <property type="protein sequence ID" value="GBN30886.1"/>
    <property type="molecule type" value="Genomic_DNA"/>
</dbReference>
<dbReference type="EMBL" id="BGPR01206284">
    <property type="protein sequence ID" value="GBN30890.1"/>
    <property type="molecule type" value="Genomic_DNA"/>
</dbReference>
<evidence type="ECO:0000313" key="1">
    <source>
        <dbReference type="EMBL" id="GBN30886.1"/>
    </source>
</evidence>
<feature type="non-terminal residue" evidence="2">
    <location>
        <position position="1"/>
    </location>
</feature>
<sequence length="58" mass="6148">PEIRVDPPSGRRKPEFLSRASCEQGKPFNRECRSGAKTVPGESVGSAAIGVDACLGYL</sequence>
<evidence type="ECO:0000313" key="3">
    <source>
        <dbReference type="Proteomes" id="UP000499080"/>
    </source>
</evidence>
<protein>
    <submittedName>
        <fullName evidence="2">Uncharacterized protein</fullName>
    </submittedName>
</protein>
<gene>
    <name evidence="1" type="ORF">AVEN_207255_1</name>
    <name evidence="2" type="ORF">AVEN_210169_1</name>
</gene>